<comment type="caution">
    <text evidence="3">The sequence shown here is derived from an EMBL/GenBank/DDBJ whole genome shotgun (WGS) entry which is preliminary data.</text>
</comment>
<dbReference type="AlphaFoldDB" id="A0A9W7YCG7"/>
<gene>
    <name evidence="3" type="ORF">LPJ61_003721</name>
</gene>
<keyword evidence="2" id="KW-0732">Signal</keyword>
<keyword evidence="4" id="KW-1185">Reference proteome</keyword>
<evidence type="ECO:0000313" key="3">
    <source>
        <dbReference type="EMBL" id="KAJ1729029.1"/>
    </source>
</evidence>
<protein>
    <recommendedName>
        <fullName evidence="5">HNH nuclease domain-containing protein</fullName>
    </recommendedName>
</protein>
<organism evidence="3 4">
    <name type="scientific">Coemansia biformis</name>
    <dbReference type="NCBI Taxonomy" id="1286918"/>
    <lineage>
        <taxon>Eukaryota</taxon>
        <taxon>Fungi</taxon>
        <taxon>Fungi incertae sedis</taxon>
        <taxon>Zoopagomycota</taxon>
        <taxon>Kickxellomycotina</taxon>
        <taxon>Kickxellomycetes</taxon>
        <taxon>Kickxellales</taxon>
        <taxon>Kickxellaceae</taxon>
        <taxon>Coemansia</taxon>
    </lineage>
</organism>
<reference evidence="3" key="1">
    <citation type="submission" date="2022-07" db="EMBL/GenBank/DDBJ databases">
        <title>Phylogenomic reconstructions and comparative analyses of Kickxellomycotina fungi.</title>
        <authorList>
            <person name="Reynolds N.K."/>
            <person name="Stajich J.E."/>
            <person name="Barry K."/>
            <person name="Grigoriev I.V."/>
            <person name="Crous P."/>
            <person name="Smith M.E."/>
        </authorList>
    </citation>
    <scope>NUCLEOTIDE SEQUENCE</scope>
    <source>
        <strain evidence="3">BCRC 34381</strain>
    </source>
</reference>
<dbReference type="EMBL" id="JANBOI010000687">
    <property type="protein sequence ID" value="KAJ1729029.1"/>
    <property type="molecule type" value="Genomic_DNA"/>
</dbReference>
<feature type="signal peptide" evidence="2">
    <location>
        <begin position="1"/>
        <end position="20"/>
    </location>
</feature>
<feature type="region of interest" description="Disordered" evidence="1">
    <location>
        <begin position="62"/>
        <end position="81"/>
    </location>
</feature>
<evidence type="ECO:0000256" key="1">
    <source>
        <dbReference type="SAM" id="MobiDB-lite"/>
    </source>
</evidence>
<feature type="chain" id="PRO_5040922245" description="HNH nuclease domain-containing protein" evidence="2">
    <location>
        <begin position="21"/>
        <end position="112"/>
    </location>
</feature>
<name>A0A9W7YCG7_9FUNG</name>
<evidence type="ECO:0008006" key="5">
    <source>
        <dbReference type="Google" id="ProtNLM"/>
    </source>
</evidence>
<sequence length="112" mass="12846">MRIGAAMVAFGLMMPGTVRGTLCHSAYWASRLENKYLVEVTMTTSLKHRHLVHETELPKPYRIVHNNEDGDDGDNPDDMSWVKHGHEEKARRMIRLKVTVDENNRVDEVECG</sequence>
<dbReference type="Proteomes" id="UP001143981">
    <property type="component" value="Unassembled WGS sequence"/>
</dbReference>
<proteinExistence type="predicted"/>
<accession>A0A9W7YCG7</accession>
<dbReference type="OrthoDB" id="1068471at2759"/>
<evidence type="ECO:0000256" key="2">
    <source>
        <dbReference type="SAM" id="SignalP"/>
    </source>
</evidence>
<evidence type="ECO:0000313" key="4">
    <source>
        <dbReference type="Proteomes" id="UP001143981"/>
    </source>
</evidence>